<feature type="repeat" description="PPR" evidence="3">
    <location>
        <begin position="321"/>
        <end position="355"/>
    </location>
</feature>
<dbReference type="Pfam" id="PF13041">
    <property type="entry name" value="PPR_2"/>
    <property type="match status" value="3"/>
</dbReference>
<sequence>MRVKLSKGPCRMLNEKLHSCSFKTSIAAILTKSRLFTCFKHGIHGSLVHSIHLPEIEKHYSALLRNAAQARAISDGKAVHCRILKTIPRAHLFLSNSLVNMYCKCNSLPHAFHLFNEMPQPDVVSWNTIIDGCFLAGLPSDALVCFKEMLRSGVTPDEFSFIGVLKNCDIGMGFSAHCVVVKYGLGDSAFIANGLAEFYAKFGLLGDMMMVFDSLKCKDIVLVNALIGFLAKAGNIGEAFAIFSHYVLSSRLLPDRATFVNLLGVIDGFKFWRQCVQVHGMIIKSGFEGDGSIENSLVRAYSCCGCMDDAHDLLRYSNSWNAISWTSLLNGYSEKEQFQDALDAFCQICQNGMLLDDVLLSCILSTLAASECLEVGIQLHAIVVKHGFELNYSINHALMDMYSKCMFMLDAQKIFQHIGEECNLLSWTILISGYVKCGSSIEALKCFYQMNRKGINADSVACISVLMGCTDLQAVDQGKQIHASLIKSGCETDISVQTALLSLYSECGSLDEAVRLFEMMAVHDVVSWTALISAYSNLGCIEKSFLCFNQMNQDGIKPNHFTLVSALKASAKLSDALIGKSIHAAVIKTGLEEDTFIGSAVIDMYCKCGSIGSAVSYFHKASKHDVTLWNALLAGHAQHGNVLELLKAYKEMLGHGLEPDSITFLSLLSGCSHGGLLDKVVQLFNSMRNEYGIRPQMEHHACVVGALGRAGLLKDAVSYIDGMGVTPGLTVLRTFISFCIVHGHFKLGLASIAKMVLLGRMDSSGFVLLSNLYAFEEKWCDRRKVRDAMETDAMNVKKVAMSWVTLY</sequence>
<dbReference type="NCBIfam" id="TIGR00756">
    <property type="entry name" value="PPR"/>
    <property type="match status" value="6"/>
</dbReference>
<feature type="repeat" description="PPR" evidence="3">
    <location>
        <begin position="660"/>
        <end position="695"/>
    </location>
</feature>
<proteinExistence type="inferred from homology"/>
<feature type="repeat" description="PPR" evidence="3">
    <location>
        <begin position="423"/>
        <end position="457"/>
    </location>
</feature>
<dbReference type="FunFam" id="1.25.40.10:FF:000090">
    <property type="entry name" value="Pentatricopeptide repeat-containing protein, chloroplastic"/>
    <property type="match status" value="1"/>
</dbReference>
<evidence type="ECO:0000256" key="1">
    <source>
        <dbReference type="ARBA" id="ARBA00022737"/>
    </source>
</evidence>
<evidence type="ECO:0000256" key="3">
    <source>
        <dbReference type="PROSITE-ProRule" id="PRU00708"/>
    </source>
</evidence>
<keyword evidence="1" id="KW-0677">Repeat</keyword>
<dbReference type="Proteomes" id="UP001327560">
    <property type="component" value="Chromosome 1"/>
</dbReference>
<dbReference type="AlphaFoldDB" id="A0AAQ3JLB2"/>
<evidence type="ECO:0000256" key="2">
    <source>
        <dbReference type="ARBA" id="ARBA00061659"/>
    </source>
</evidence>
<feature type="repeat" description="PPR" evidence="3">
    <location>
        <begin position="625"/>
        <end position="659"/>
    </location>
</feature>
<dbReference type="Gene3D" id="1.25.40.10">
    <property type="entry name" value="Tetratricopeptide repeat domain"/>
    <property type="match status" value="6"/>
</dbReference>
<dbReference type="PANTHER" id="PTHR47926">
    <property type="entry name" value="PENTATRICOPEPTIDE REPEAT-CONTAINING PROTEIN"/>
    <property type="match status" value="1"/>
</dbReference>
<dbReference type="EMBL" id="CP136890">
    <property type="protein sequence ID" value="WOK92076.1"/>
    <property type="molecule type" value="Genomic_DNA"/>
</dbReference>
<dbReference type="Pfam" id="PF01535">
    <property type="entry name" value="PPR"/>
    <property type="match status" value="7"/>
</dbReference>
<keyword evidence="5" id="KW-1185">Reference proteome</keyword>
<feature type="repeat" description="PPR" evidence="3">
    <location>
        <begin position="122"/>
        <end position="156"/>
    </location>
</feature>
<dbReference type="FunFam" id="1.25.40.10:FF:000196">
    <property type="entry name" value="Pentatricopeptide repeat-containing protein At4g14850"/>
    <property type="match status" value="1"/>
</dbReference>
<dbReference type="InterPro" id="IPR011990">
    <property type="entry name" value="TPR-like_helical_dom_sf"/>
</dbReference>
<dbReference type="FunFam" id="1.25.40.10:FF:000351">
    <property type="entry name" value="Pentatricopeptide repeat-containing protein"/>
    <property type="match status" value="1"/>
</dbReference>
<dbReference type="GO" id="GO:0003723">
    <property type="term" value="F:RNA binding"/>
    <property type="evidence" value="ECO:0007669"/>
    <property type="project" value="InterPro"/>
</dbReference>
<evidence type="ECO:0000313" key="5">
    <source>
        <dbReference type="Proteomes" id="UP001327560"/>
    </source>
</evidence>
<evidence type="ECO:0000313" key="4">
    <source>
        <dbReference type="EMBL" id="WOK92076.1"/>
    </source>
</evidence>
<dbReference type="PROSITE" id="PS51375">
    <property type="entry name" value="PPR"/>
    <property type="match status" value="6"/>
</dbReference>
<organism evidence="4 5">
    <name type="scientific">Canna indica</name>
    <name type="common">Indian-shot</name>
    <dbReference type="NCBI Taxonomy" id="4628"/>
    <lineage>
        <taxon>Eukaryota</taxon>
        <taxon>Viridiplantae</taxon>
        <taxon>Streptophyta</taxon>
        <taxon>Embryophyta</taxon>
        <taxon>Tracheophyta</taxon>
        <taxon>Spermatophyta</taxon>
        <taxon>Magnoliopsida</taxon>
        <taxon>Liliopsida</taxon>
        <taxon>Zingiberales</taxon>
        <taxon>Cannaceae</taxon>
        <taxon>Canna</taxon>
    </lineage>
</organism>
<evidence type="ECO:0008006" key="6">
    <source>
        <dbReference type="Google" id="ProtNLM"/>
    </source>
</evidence>
<name>A0AAQ3JLB2_9LILI</name>
<dbReference type="InterPro" id="IPR002885">
    <property type="entry name" value="PPR_rpt"/>
</dbReference>
<feature type="repeat" description="PPR" evidence="3">
    <location>
        <begin position="524"/>
        <end position="558"/>
    </location>
</feature>
<dbReference type="GO" id="GO:0009451">
    <property type="term" value="P:RNA modification"/>
    <property type="evidence" value="ECO:0007669"/>
    <property type="project" value="InterPro"/>
</dbReference>
<reference evidence="4 5" key="1">
    <citation type="submission" date="2023-10" db="EMBL/GenBank/DDBJ databases">
        <title>Chromosome-scale genome assembly provides insights into flower coloration mechanisms of Canna indica.</title>
        <authorList>
            <person name="Li C."/>
        </authorList>
    </citation>
    <scope>NUCLEOTIDE SEQUENCE [LARGE SCALE GENOMIC DNA]</scope>
    <source>
        <tissue evidence="4">Flower</tissue>
    </source>
</reference>
<protein>
    <recommendedName>
        <fullName evidence="6">Pentatricopeptide repeat-containing protein</fullName>
    </recommendedName>
</protein>
<comment type="similarity">
    <text evidence="2">Belongs to the PPR family. PCMP-E subfamily.</text>
</comment>
<dbReference type="InterPro" id="IPR046960">
    <property type="entry name" value="PPR_At4g14850-like_plant"/>
</dbReference>
<gene>
    <name evidence="4" type="ORF">Cni_G00767</name>
</gene>
<accession>A0AAQ3JLB2</accession>